<name>X0BLF8_FUSOX</name>
<gene>
    <name evidence="2" type="ORF">FOQG_16056</name>
</gene>
<evidence type="ECO:0000256" key="1">
    <source>
        <dbReference type="SAM" id="MobiDB-lite"/>
    </source>
</evidence>
<dbReference type="HOGENOM" id="CLU_352673_0_0_1"/>
<dbReference type="AlphaFoldDB" id="X0BLF8"/>
<evidence type="ECO:0000313" key="3">
    <source>
        <dbReference type="Proteomes" id="UP000030663"/>
    </source>
</evidence>
<dbReference type="eggNOG" id="ENOG502SGW6">
    <property type="taxonomic scope" value="Eukaryota"/>
</dbReference>
<organism evidence="2 3">
    <name type="scientific">Fusarium oxysporum f. sp. raphani 54005</name>
    <dbReference type="NCBI Taxonomy" id="1089458"/>
    <lineage>
        <taxon>Eukaryota</taxon>
        <taxon>Fungi</taxon>
        <taxon>Dikarya</taxon>
        <taxon>Ascomycota</taxon>
        <taxon>Pezizomycotina</taxon>
        <taxon>Sordariomycetes</taxon>
        <taxon>Hypocreomycetidae</taxon>
        <taxon>Hypocreales</taxon>
        <taxon>Nectriaceae</taxon>
        <taxon>Fusarium</taxon>
        <taxon>Fusarium oxysporum species complex</taxon>
    </lineage>
</organism>
<dbReference type="EMBL" id="KI979348">
    <property type="protein sequence ID" value="EXK79309.1"/>
    <property type="molecule type" value="Genomic_DNA"/>
</dbReference>
<feature type="region of interest" description="Disordered" evidence="1">
    <location>
        <begin position="126"/>
        <end position="156"/>
    </location>
</feature>
<dbReference type="Proteomes" id="UP000030663">
    <property type="component" value="Unassembled WGS sequence"/>
</dbReference>
<sequence>MPRAEKEDANEFHVDFEENTRIIPQDVNFMTVYDYGGEDPLVFPMHEDCYELLGKVAKPRKIDTAALYQVCTAHLPPPSHGSPNALDFDYGPGMPSLSPVSIHDGQATDITESALKKAHKSIVQEIGPLPNVPTGPAADRGRLKMHRPGRANPTELGRITINGEHERHLEITKWLCMQATKVHGEISARSGSRANILCRRIFLTRYGKTSFPRSLPGYSSFSRLKKRSSVVKSIGSCFARSSTILAVVVGKEWMGEIIIIARDPETQETFLIEQARHHEDNHYDVYDDDEVGEHGEVFDTRLVTVYDCQGPRSFAAPLHVDCYEILEDAYKPRKVTLSALYDTLTGYCSPTRNKHQPNSLDLDYGLPSGPFEVDMVNPNNEFALASPSHVDECIEDMVQELFRISRKSKKSKNGNIPQTSFANGNGEKISPSKIYADMSWAKHYLPRTGEMRKRRIDWKRLYMNLDLLGKGKGEGNFKPNVRMHLENWRRIWSVCTRLLGECLVREKKNQVAETNERKSGNKSNKPTDKIIKGAVSSLMPLLTFPADSKTTYASVNLINKMNDMEKAEPVIRVYWTDSKELAGTGVQDSDKNTTKTIGSEDLFHSSEDAQIPKDDWLVAIFITTKEVSGENNPKLMQRKALGIRFVFLYDNFIQLGQSEGDIRVLVPKDEHIVVSIGGSWAPGKPLEKLVLLQQDLEKVPSSAFSRIGMSDFTPFDEAQEFQPDTRIANFLWRGQVPTEHKIWPSYPLRLDPLMPTPVEALLFENKTDDPHYKLRVGVDVQFRGFEVSHIYKDKTIR</sequence>
<keyword evidence="3" id="KW-1185">Reference proteome</keyword>
<proteinExistence type="predicted"/>
<dbReference type="OrthoDB" id="9984533at2759"/>
<protein>
    <submittedName>
        <fullName evidence="2">Uncharacterized protein</fullName>
    </submittedName>
</protein>
<feature type="region of interest" description="Disordered" evidence="1">
    <location>
        <begin position="509"/>
        <end position="528"/>
    </location>
</feature>
<evidence type="ECO:0000313" key="2">
    <source>
        <dbReference type="EMBL" id="EXK79309.1"/>
    </source>
</evidence>
<reference evidence="2 3" key="1">
    <citation type="submission" date="2011-11" db="EMBL/GenBank/DDBJ databases">
        <title>The Genome Sequence of Fusarium oxysporum PHW815.</title>
        <authorList>
            <consortium name="The Broad Institute Genome Sequencing Platform"/>
            <person name="Ma L.-J."/>
            <person name="Gale L.R."/>
            <person name="Schwartz D.C."/>
            <person name="Zhou S."/>
            <person name="Corby-Kistler H."/>
            <person name="Young S.K."/>
            <person name="Zeng Q."/>
            <person name="Gargeya S."/>
            <person name="Fitzgerald M."/>
            <person name="Haas B."/>
            <person name="Abouelleil A."/>
            <person name="Alvarado L."/>
            <person name="Arachchi H.M."/>
            <person name="Berlin A."/>
            <person name="Brown A."/>
            <person name="Chapman S.B."/>
            <person name="Chen Z."/>
            <person name="Dunbar C."/>
            <person name="Freedman E."/>
            <person name="Gearin G."/>
            <person name="Goldberg J."/>
            <person name="Griggs A."/>
            <person name="Gujja S."/>
            <person name="Heiman D."/>
            <person name="Howarth C."/>
            <person name="Larson L."/>
            <person name="Lui A."/>
            <person name="MacDonald P.J.P."/>
            <person name="Montmayeur A."/>
            <person name="Murphy C."/>
            <person name="Neiman D."/>
            <person name="Pearson M."/>
            <person name="Priest M."/>
            <person name="Roberts A."/>
            <person name="Saif S."/>
            <person name="Shea T."/>
            <person name="Shenoy N."/>
            <person name="Sisk P."/>
            <person name="Stolte C."/>
            <person name="Sykes S."/>
            <person name="Wortman J."/>
            <person name="Nusbaum C."/>
            <person name="Birren B."/>
        </authorList>
    </citation>
    <scope>NUCLEOTIDE SEQUENCE [LARGE SCALE GENOMIC DNA]</scope>
    <source>
        <strain evidence="2 3">54005</strain>
    </source>
</reference>
<accession>X0BLF8</accession>